<organism evidence="12 13">
    <name type="scientific">Mycolicibacterium insubricum</name>
    <dbReference type="NCBI Taxonomy" id="444597"/>
    <lineage>
        <taxon>Bacteria</taxon>
        <taxon>Bacillati</taxon>
        <taxon>Actinomycetota</taxon>
        <taxon>Actinomycetes</taxon>
        <taxon>Mycobacteriales</taxon>
        <taxon>Mycobacteriaceae</taxon>
        <taxon>Mycolicibacterium</taxon>
    </lineage>
</organism>
<dbReference type="InterPro" id="IPR039421">
    <property type="entry name" value="Type_1_exporter"/>
</dbReference>
<keyword evidence="8" id="KW-1278">Translocase</keyword>
<evidence type="ECO:0000256" key="9">
    <source>
        <dbReference type="ARBA" id="ARBA00022989"/>
    </source>
</evidence>
<comment type="caution">
    <text evidence="12">The sequence shown here is derived from an EMBL/GenBank/DDBJ whole genome shotgun (WGS) entry which is preliminary data.</text>
</comment>
<dbReference type="GO" id="GO:0005886">
    <property type="term" value="C:plasma membrane"/>
    <property type="evidence" value="ECO:0007669"/>
    <property type="project" value="UniProtKB-SubCell"/>
</dbReference>
<reference evidence="12 13" key="1">
    <citation type="submission" date="2016-12" db="EMBL/GenBank/DDBJ databases">
        <title>The new phylogeny of genus Mycobacterium.</title>
        <authorList>
            <person name="Tortoli E."/>
            <person name="Trovato A."/>
            <person name="Cirillo D.M."/>
        </authorList>
    </citation>
    <scope>NUCLEOTIDE SEQUENCE [LARGE SCALE GENOMIC DNA]</scope>
    <source>
        <strain evidence="12 13">DSM 45130</strain>
    </source>
</reference>
<dbReference type="Gene3D" id="3.40.50.300">
    <property type="entry name" value="P-loop containing nucleotide triphosphate hydrolases"/>
    <property type="match status" value="1"/>
</dbReference>
<dbReference type="GO" id="GO:0140359">
    <property type="term" value="F:ABC-type transporter activity"/>
    <property type="evidence" value="ECO:0007669"/>
    <property type="project" value="InterPro"/>
</dbReference>
<dbReference type="InterPro" id="IPR003439">
    <property type="entry name" value="ABC_transporter-like_ATP-bd"/>
</dbReference>
<dbReference type="InterPro" id="IPR036640">
    <property type="entry name" value="ABC1_TM_sf"/>
</dbReference>
<dbReference type="PROSITE" id="PS50893">
    <property type="entry name" value="ABC_TRANSPORTER_2"/>
    <property type="match status" value="1"/>
</dbReference>
<protein>
    <submittedName>
        <fullName evidence="12">Iron ABC transporter permease</fullName>
    </submittedName>
</protein>
<evidence type="ECO:0000256" key="4">
    <source>
        <dbReference type="ARBA" id="ARBA00022519"/>
    </source>
</evidence>
<keyword evidence="3" id="KW-1003">Cell membrane</keyword>
<evidence type="ECO:0000256" key="10">
    <source>
        <dbReference type="ARBA" id="ARBA00023136"/>
    </source>
</evidence>
<dbReference type="FunFam" id="3.40.50.300:FF:000221">
    <property type="entry name" value="Multidrug ABC transporter ATP-binding protein"/>
    <property type="match status" value="1"/>
</dbReference>
<evidence type="ECO:0000256" key="6">
    <source>
        <dbReference type="ARBA" id="ARBA00022741"/>
    </source>
</evidence>
<keyword evidence="7" id="KW-0067">ATP-binding</keyword>
<dbReference type="InterPro" id="IPR017871">
    <property type="entry name" value="ABC_transporter-like_CS"/>
</dbReference>
<evidence type="ECO:0000313" key="13">
    <source>
        <dbReference type="Proteomes" id="UP000192801"/>
    </source>
</evidence>
<dbReference type="SUPFAM" id="SSF90123">
    <property type="entry name" value="ABC transporter transmembrane region"/>
    <property type="match status" value="1"/>
</dbReference>
<dbReference type="GO" id="GO:0005524">
    <property type="term" value="F:ATP binding"/>
    <property type="evidence" value="ECO:0007669"/>
    <property type="project" value="UniProtKB-KW"/>
</dbReference>
<dbReference type="GO" id="GO:0034040">
    <property type="term" value="F:ATPase-coupled lipid transmembrane transporter activity"/>
    <property type="evidence" value="ECO:0007669"/>
    <property type="project" value="TreeGrafter"/>
</dbReference>
<gene>
    <name evidence="12" type="ORF">BST26_14290</name>
</gene>
<evidence type="ECO:0000256" key="3">
    <source>
        <dbReference type="ARBA" id="ARBA00022475"/>
    </source>
</evidence>
<dbReference type="PANTHER" id="PTHR24221:SF654">
    <property type="entry name" value="ATP-BINDING CASSETTE SUB-FAMILY B MEMBER 6"/>
    <property type="match status" value="1"/>
</dbReference>
<dbReference type="Proteomes" id="UP000192801">
    <property type="component" value="Unassembled WGS sequence"/>
</dbReference>
<dbReference type="STRING" id="444597.BST26_14290"/>
<accession>A0A1X0D875</accession>
<keyword evidence="2" id="KW-0813">Transport</keyword>
<evidence type="ECO:0000256" key="1">
    <source>
        <dbReference type="ARBA" id="ARBA00004429"/>
    </source>
</evidence>
<dbReference type="RefSeq" id="WP_083031824.1">
    <property type="nucleotide sequence ID" value="NZ_AP022618.1"/>
</dbReference>
<dbReference type="InterPro" id="IPR003593">
    <property type="entry name" value="AAA+_ATPase"/>
</dbReference>
<evidence type="ECO:0000256" key="5">
    <source>
        <dbReference type="ARBA" id="ARBA00022692"/>
    </source>
</evidence>
<evidence type="ECO:0000313" key="12">
    <source>
        <dbReference type="EMBL" id="ORA68605.1"/>
    </source>
</evidence>
<evidence type="ECO:0000256" key="7">
    <source>
        <dbReference type="ARBA" id="ARBA00022840"/>
    </source>
</evidence>
<dbReference type="PANTHER" id="PTHR24221">
    <property type="entry name" value="ATP-BINDING CASSETTE SUB-FAMILY B"/>
    <property type="match status" value="1"/>
</dbReference>
<name>A0A1X0D875_9MYCO</name>
<keyword evidence="10" id="KW-0472">Membrane</keyword>
<dbReference type="SUPFAM" id="SSF52540">
    <property type="entry name" value="P-loop containing nucleoside triphosphate hydrolases"/>
    <property type="match status" value="1"/>
</dbReference>
<keyword evidence="5" id="KW-0812">Transmembrane</keyword>
<sequence>MIRTLLALMPPGSRGRVYGYLTLTMLSVLLRAASAVLLVPFVAALFGDDSHRAVPWLGWLTVATVGGWIIDAAASRLGFTLGFGVLDSSQRDLAERLPQVQLRWFTAENTATTRSAIAATGPELVGMIVYLLTPLLGAMALPAVIALALAATVSVPLGLAALAGVVVLFAAMWASIRLSRNADALADESNTELTERIIEFARTQAALRAARRVAPARSMAGAALDAQHGATMRLLAMQIPGQILFSIASQLALILFAGAAAVLTVRGQLGAPEAVALIVVLVRYLEPFTALSELAPGIDTTRATLRRIQAVLDAPTLAAGDRGPAGTGAPRIEFDSVGFGYSDDDRVLDDISFALEPGTTTAIVGPSGSGKSTVLSLIAGLYQPDRGAVRFDGVDLAQMDPEARREAVSMVFQHSYLFDGTIADNVLVGHPGADDAALREAFGLARVDELLARLPDGDRSPVGEGGSALSGGERQRVGIARALLKPAPVLLVDEATSALDTENEAAIVAALTDDARPRTRVIVAHRLASIAGADRVLFIEGGRIVEDGGIDELLAGGGRFAEFWDQRRAAADWQIAGAPH</sequence>
<dbReference type="InterPro" id="IPR027417">
    <property type="entry name" value="P-loop_NTPase"/>
</dbReference>
<dbReference type="Gene3D" id="1.20.1560.10">
    <property type="entry name" value="ABC transporter type 1, transmembrane domain"/>
    <property type="match status" value="1"/>
</dbReference>
<proteinExistence type="inferred from homology"/>
<comment type="similarity">
    <text evidence="11">Belongs to the ABC transporter superfamily. Siderophore-Fe(3+) uptake transporter (SIUT) (TC 3.A.1.21) family.</text>
</comment>
<evidence type="ECO:0000256" key="2">
    <source>
        <dbReference type="ARBA" id="ARBA00022448"/>
    </source>
</evidence>
<dbReference type="SMART" id="SM00382">
    <property type="entry name" value="AAA"/>
    <property type="match status" value="1"/>
</dbReference>
<dbReference type="Pfam" id="PF00005">
    <property type="entry name" value="ABC_tran"/>
    <property type="match status" value="1"/>
</dbReference>
<evidence type="ECO:0000256" key="11">
    <source>
        <dbReference type="ARBA" id="ARBA00023455"/>
    </source>
</evidence>
<dbReference type="InterPro" id="IPR011527">
    <property type="entry name" value="ABC1_TM_dom"/>
</dbReference>
<dbReference type="PROSITE" id="PS00211">
    <property type="entry name" value="ABC_TRANSPORTER_1"/>
    <property type="match status" value="1"/>
</dbReference>
<dbReference type="GO" id="GO:0016887">
    <property type="term" value="F:ATP hydrolysis activity"/>
    <property type="evidence" value="ECO:0007669"/>
    <property type="project" value="InterPro"/>
</dbReference>
<keyword evidence="9" id="KW-1133">Transmembrane helix</keyword>
<evidence type="ECO:0000256" key="8">
    <source>
        <dbReference type="ARBA" id="ARBA00022967"/>
    </source>
</evidence>
<comment type="subcellular location">
    <subcellularLocation>
        <location evidence="1">Cell inner membrane</location>
        <topology evidence="1">Multi-pass membrane protein</topology>
    </subcellularLocation>
</comment>
<dbReference type="OrthoDB" id="9806127at2"/>
<dbReference type="EMBL" id="MVHS01000035">
    <property type="protein sequence ID" value="ORA68605.1"/>
    <property type="molecule type" value="Genomic_DNA"/>
</dbReference>
<dbReference type="AlphaFoldDB" id="A0A1X0D875"/>
<keyword evidence="4" id="KW-0997">Cell inner membrane</keyword>
<dbReference type="PROSITE" id="PS50929">
    <property type="entry name" value="ABC_TM1F"/>
    <property type="match status" value="1"/>
</dbReference>
<keyword evidence="13" id="KW-1185">Reference proteome</keyword>
<keyword evidence="6" id="KW-0547">Nucleotide-binding</keyword>